<reference evidence="2" key="1">
    <citation type="journal article" date="2018" name="Int. J. Syst. Evol. Microbiol.">
        <title>Carboxylicivirga sediminis sp. nov., isolated from coastal sediment.</title>
        <authorList>
            <person name="Wang F.Q."/>
            <person name="Ren L.H."/>
            <person name="Zou R.J."/>
            <person name="Sun Y.Z."/>
            <person name="Liu X.J."/>
            <person name="Jiang F."/>
            <person name="Liu L.J."/>
        </authorList>
    </citation>
    <scope>NUCLEOTIDE SEQUENCE</scope>
    <source>
        <strain evidence="2">JR1</strain>
    </source>
</reference>
<feature type="domain" description="GIY-YIG" evidence="1">
    <location>
        <begin position="1"/>
        <end position="80"/>
    </location>
</feature>
<comment type="caution">
    <text evidence="2">The sequence shown here is derived from an EMBL/GenBank/DDBJ whole genome shotgun (WGS) entry which is preliminary data.</text>
</comment>
<dbReference type="PROSITE" id="PS50164">
    <property type="entry name" value="GIY_YIG"/>
    <property type="match status" value="1"/>
</dbReference>
<dbReference type="InterPro" id="IPR035901">
    <property type="entry name" value="GIY-YIG_endonuc_sf"/>
</dbReference>
<dbReference type="InterPro" id="IPR000305">
    <property type="entry name" value="GIY-YIG_endonuc"/>
</dbReference>
<evidence type="ECO:0000313" key="3">
    <source>
        <dbReference type="Proteomes" id="UP000679220"/>
    </source>
</evidence>
<dbReference type="SUPFAM" id="SSF82771">
    <property type="entry name" value="GIY-YIG endonuclease"/>
    <property type="match status" value="1"/>
</dbReference>
<reference evidence="2" key="2">
    <citation type="submission" date="2021-04" db="EMBL/GenBank/DDBJ databases">
        <authorList>
            <person name="Zhang T."/>
            <person name="Zhang Y."/>
            <person name="Lu D."/>
            <person name="Zuo D."/>
            <person name="Du Z."/>
        </authorList>
    </citation>
    <scope>NUCLEOTIDE SEQUENCE</scope>
    <source>
        <strain evidence="2">JR1</strain>
    </source>
</reference>
<evidence type="ECO:0000259" key="1">
    <source>
        <dbReference type="PROSITE" id="PS50164"/>
    </source>
</evidence>
<dbReference type="RefSeq" id="WP_212188932.1">
    <property type="nucleotide sequence ID" value="NZ_JAGTAR010000006.1"/>
</dbReference>
<sequence>MFYVYVIKSQVQDWIYVGLSDNVERRIHEHNSGWGRSTKLYRQFKLLFVENYPDRPSARIREKYLKSASGKRFIRKKFNQ</sequence>
<dbReference type="Gene3D" id="3.40.1440.10">
    <property type="entry name" value="GIY-YIG endonuclease"/>
    <property type="match status" value="1"/>
</dbReference>
<dbReference type="Pfam" id="PF01541">
    <property type="entry name" value="GIY-YIG"/>
    <property type="match status" value="1"/>
</dbReference>
<organism evidence="2 3">
    <name type="scientific">Carboxylicivirga sediminis</name>
    <dbReference type="NCBI Taxonomy" id="2006564"/>
    <lineage>
        <taxon>Bacteria</taxon>
        <taxon>Pseudomonadati</taxon>
        <taxon>Bacteroidota</taxon>
        <taxon>Bacteroidia</taxon>
        <taxon>Marinilabiliales</taxon>
        <taxon>Marinilabiliaceae</taxon>
        <taxon>Carboxylicivirga</taxon>
    </lineage>
</organism>
<dbReference type="Proteomes" id="UP000679220">
    <property type="component" value="Unassembled WGS sequence"/>
</dbReference>
<protein>
    <submittedName>
        <fullName evidence="2">GIY-YIG nuclease family protein</fullName>
    </submittedName>
</protein>
<keyword evidence="3" id="KW-1185">Reference proteome</keyword>
<dbReference type="EMBL" id="JAGTAR010000006">
    <property type="protein sequence ID" value="MBR8535025.1"/>
    <property type="molecule type" value="Genomic_DNA"/>
</dbReference>
<gene>
    <name evidence="2" type="ORF">KDU71_05600</name>
</gene>
<dbReference type="AlphaFoldDB" id="A0A941F4F2"/>
<evidence type="ECO:0000313" key="2">
    <source>
        <dbReference type="EMBL" id="MBR8535025.1"/>
    </source>
</evidence>
<proteinExistence type="predicted"/>
<accession>A0A941F4F2</accession>
<name>A0A941F4F2_9BACT</name>